<sequence length="263" mass="28816">MISKKSNVRVLLYVSGLALLSACSFTEQPKPIVQVKEENVCMNPRGQIIDCPKSINGYGADTTTETIETPIVRTNKPDNFAERQRSNYSSASTMESESAYIANHTLTGNQHSVLLSEYIEQISASLISNVSKDAKHVIVGVTSFVDFTNDLATITPVGNIVSEHFTTHLFQNGFTVADYKVKNTVSITPQGDFVFSRDANKLTSSESITHVLTGTVMYQQTGLLINARVVDFDNKWIISTASGFIPYFVLDTVIPPGAKHTVL</sequence>
<feature type="chain" id="PRO_5027047418" description="FlgO domain-containing protein" evidence="1">
    <location>
        <begin position="27"/>
        <end position="263"/>
    </location>
</feature>
<evidence type="ECO:0000256" key="1">
    <source>
        <dbReference type="SAM" id="SignalP"/>
    </source>
</evidence>
<dbReference type="AlphaFoldDB" id="A0A6N8FCC5"/>
<protein>
    <recommendedName>
        <fullName evidence="2">FlgO domain-containing protein</fullName>
    </recommendedName>
</protein>
<comment type="caution">
    <text evidence="3">The sequence shown here is derived from an EMBL/GenBank/DDBJ whole genome shotgun (WGS) entry which is preliminary data.</text>
</comment>
<proteinExistence type="predicted"/>
<evidence type="ECO:0000313" key="3">
    <source>
        <dbReference type="EMBL" id="MUH72402.1"/>
    </source>
</evidence>
<dbReference type="Proteomes" id="UP000439994">
    <property type="component" value="Unassembled WGS sequence"/>
</dbReference>
<feature type="domain" description="FlgO" evidence="2">
    <location>
        <begin position="121"/>
        <end position="249"/>
    </location>
</feature>
<organism evidence="3 4">
    <name type="scientific">Psychrosphaera haliotis</name>
    <dbReference type="NCBI Taxonomy" id="555083"/>
    <lineage>
        <taxon>Bacteria</taxon>
        <taxon>Pseudomonadati</taxon>
        <taxon>Pseudomonadota</taxon>
        <taxon>Gammaproteobacteria</taxon>
        <taxon>Alteromonadales</taxon>
        <taxon>Pseudoalteromonadaceae</taxon>
        <taxon>Psychrosphaera</taxon>
    </lineage>
</organism>
<accession>A0A6N8FCC5</accession>
<keyword evidence="1" id="KW-0732">Signal</keyword>
<dbReference type="Pfam" id="PF17680">
    <property type="entry name" value="FlgO"/>
    <property type="match status" value="1"/>
</dbReference>
<gene>
    <name evidence="3" type="ORF">GNP35_07855</name>
</gene>
<evidence type="ECO:0000313" key="4">
    <source>
        <dbReference type="Proteomes" id="UP000439994"/>
    </source>
</evidence>
<dbReference type="InterPro" id="IPR041215">
    <property type="entry name" value="FlgO_dom"/>
</dbReference>
<dbReference type="EMBL" id="WOCD01000003">
    <property type="protein sequence ID" value="MUH72402.1"/>
    <property type="molecule type" value="Genomic_DNA"/>
</dbReference>
<dbReference type="RefSeq" id="WP_155695584.1">
    <property type="nucleotide sequence ID" value="NZ_WOCD01000003.1"/>
</dbReference>
<name>A0A6N8FCC5_9GAMM</name>
<feature type="signal peptide" evidence="1">
    <location>
        <begin position="1"/>
        <end position="26"/>
    </location>
</feature>
<reference evidence="3 4" key="1">
    <citation type="submission" date="2019-11" db="EMBL/GenBank/DDBJ databases">
        <title>P. haliotis isolates from Z. marina roots.</title>
        <authorList>
            <person name="Cohen M."/>
            <person name="Jospin G."/>
            <person name="Eisen J.A."/>
            <person name="Coil D.A."/>
        </authorList>
    </citation>
    <scope>NUCLEOTIDE SEQUENCE [LARGE SCALE GENOMIC DNA]</scope>
    <source>
        <strain evidence="3 4">UCD-MCMsp1aY</strain>
    </source>
</reference>
<dbReference type="OrthoDB" id="6116374at2"/>
<keyword evidence="4" id="KW-1185">Reference proteome</keyword>
<dbReference type="PROSITE" id="PS51257">
    <property type="entry name" value="PROKAR_LIPOPROTEIN"/>
    <property type="match status" value="1"/>
</dbReference>
<evidence type="ECO:0000259" key="2">
    <source>
        <dbReference type="Pfam" id="PF17680"/>
    </source>
</evidence>